<feature type="region of interest" description="Disordered" evidence="1">
    <location>
        <begin position="1"/>
        <end position="115"/>
    </location>
</feature>
<sequence length="386" mass="43807">MQSISVDIIRPNWASSGPRDARLRGRRKSSVDIIRPNWASSGPRDARLRGRRKRLGTDTSSGSNRSKKTTSSSSSVQKHLPKYIQSLFRGRMSTDPCKRHSRKDSSESNASSSAAVLEFTRQLQNYPLTRKEAHRQNMCRSNDQQDSPDSKARHSGYVHLPELEIHAASPPRSPGLLPGTAIDETQQMLDFPRPSSPQAIPGLPQIEIRRPSALPQYDFGYFVNSPELIDRENTFQLASMTEMNPDFHCIRQLTLNLLTAQEESSTLEDHEQINDEYLDFQDQVVSGSLPCPREEAAYLASIQLCVDEQWPSNKRTQTIRRHLLKGQFGRICDLAQKIMVTPWEVDQNLYCTPPRFHSQNRSVANNAEWMDVRVCDNVSNGTTFQK</sequence>
<feature type="compositionally biased region" description="Low complexity" evidence="1">
    <location>
        <begin position="57"/>
        <end position="75"/>
    </location>
</feature>
<keyword evidence="3" id="KW-1185">Reference proteome</keyword>
<accession>A0A2G9URF8</accession>
<evidence type="ECO:0000313" key="2">
    <source>
        <dbReference type="EMBL" id="PIO72070.1"/>
    </source>
</evidence>
<gene>
    <name evidence="2" type="ORF">TELCIR_06014</name>
</gene>
<feature type="region of interest" description="Disordered" evidence="1">
    <location>
        <begin position="131"/>
        <end position="154"/>
    </location>
</feature>
<feature type="compositionally biased region" description="Polar residues" evidence="1">
    <location>
        <begin position="138"/>
        <end position="147"/>
    </location>
</feature>
<proteinExistence type="predicted"/>
<evidence type="ECO:0000313" key="3">
    <source>
        <dbReference type="Proteomes" id="UP000230423"/>
    </source>
</evidence>
<dbReference type="Proteomes" id="UP000230423">
    <property type="component" value="Unassembled WGS sequence"/>
</dbReference>
<dbReference type="OrthoDB" id="269822at2759"/>
<organism evidence="2 3">
    <name type="scientific">Teladorsagia circumcincta</name>
    <name type="common">Brown stomach worm</name>
    <name type="synonym">Ostertagia circumcincta</name>
    <dbReference type="NCBI Taxonomy" id="45464"/>
    <lineage>
        <taxon>Eukaryota</taxon>
        <taxon>Metazoa</taxon>
        <taxon>Ecdysozoa</taxon>
        <taxon>Nematoda</taxon>
        <taxon>Chromadorea</taxon>
        <taxon>Rhabditida</taxon>
        <taxon>Rhabditina</taxon>
        <taxon>Rhabditomorpha</taxon>
        <taxon>Strongyloidea</taxon>
        <taxon>Trichostrongylidae</taxon>
        <taxon>Teladorsagia</taxon>
    </lineage>
</organism>
<dbReference type="EMBL" id="KZ345777">
    <property type="protein sequence ID" value="PIO72070.1"/>
    <property type="molecule type" value="Genomic_DNA"/>
</dbReference>
<evidence type="ECO:0000256" key="1">
    <source>
        <dbReference type="SAM" id="MobiDB-lite"/>
    </source>
</evidence>
<name>A0A2G9URF8_TELCI</name>
<protein>
    <submittedName>
        <fullName evidence="2">Uncharacterized protein</fullName>
    </submittedName>
</protein>
<dbReference type="SUPFAM" id="SSF47031">
    <property type="entry name" value="Second domain of FERM"/>
    <property type="match status" value="1"/>
</dbReference>
<reference evidence="2 3" key="1">
    <citation type="submission" date="2015-09" db="EMBL/GenBank/DDBJ databases">
        <title>Draft genome of the parasitic nematode Teladorsagia circumcincta isolate WARC Sus (inbred).</title>
        <authorList>
            <person name="Mitreva M."/>
        </authorList>
    </citation>
    <scope>NUCLEOTIDE SEQUENCE [LARGE SCALE GENOMIC DNA]</scope>
    <source>
        <strain evidence="2 3">S</strain>
    </source>
</reference>
<dbReference type="InterPro" id="IPR035963">
    <property type="entry name" value="FERM_2"/>
</dbReference>
<dbReference type="AlphaFoldDB" id="A0A2G9URF8"/>